<dbReference type="AlphaFoldDB" id="A0A372NUL2"/>
<feature type="domain" description="Zinc finger CHC2-type" evidence="1">
    <location>
        <begin position="30"/>
        <end position="98"/>
    </location>
</feature>
<keyword evidence="3" id="KW-1185">Reference proteome</keyword>
<dbReference type="RefSeq" id="WP_117392647.1">
    <property type="nucleotide sequence ID" value="NZ_QWDC01000002.1"/>
</dbReference>
<evidence type="ECO:0000313" key="3">
    <source>
        <dbReference type="Proteomes" id="UP000264217"/>
    </source>
</evidence>
<evidence type="ECO:0000313" key="2">
    <source>
        <dbReference type="EMBL" id="RFZ92938.1"/>
    </source>
</evidence>
<dbReference type="EMBL" id="QWDC01000002">
    <property type="protein sequence ID" value="RFZ92938.1"/>
    <property type="molecule type" value="Genomic_DNA"/>
</dbReference>
<dbReference type="Gene3D" id="3.40.1360.10">
    <property type="match status" value="1"/>
</dbReference>
<comment type="caution">
    <text evidence="2">The sequence shown here is derived from an EMBL/GenBank/DDBJ whole genome shotgun (WGS) entry which is preliminary data.</text>
</comment>
<dbReference type="InterPro" id="IPR034154">
    <property type="entry name" value="TOPRIM_DnaG/twinkle"/>
</dbReference>
<dbReference type="InterPro" id="IPR002694">
    <property type="entry name" value="Znf_CHC2"/>
</dbReference>
<dbReference type="GO" id="GO:0003899">
    <property type="term" value="F:DNA-directed RNA polymerase activity"/>
    <property type="evidence" value="ECO:0007669"/>
    <property type="project" value="InterPro"/>
</dbReference>
<name>A0A372NUL2_9SPHI</name>
<dbReference type="Proteomes" id="UP000264217">
    <property type="component" value="Unassembled WGS sequence"/>
</dbReference>
<evidence type="ECO:0000259" key="1">
    <source>
        <dbReference type="Pfam" id="PF01807"/>
    </source>
</evidence>
<dbReference type="Gene3D" id="3.90.580.10">
    <property type="entry name" value="Zinc finger, CHC2-type domain"/>
    <property type="match status" value="1"/>
</dbReference>
<dbReference type="InterPro" id="IPR036977">
    <property type="entry name" value="DNA_primase_Znf_CHC2"/>
</dbReference>
<proteinExistence type="predicted"/>
<dbReference type="GO" id="GO:0008270">
    <property type="term" value="F:zinc ion binding"/>
    <property type="evidence" value="ECO:0007669"/>
    <property type="project" value="InterPro"/>
</dbReference>
<accession>A0A372NUL2</accession>
<reference evidence="2 3" key="1">
    <citation type="submission" date="2018-08" db="EMBL/GenBank/DDBJ databases">
        <title>Mucilaginibacter sp. MYSH2.</title>
        <authorList>
            <person name="Seo T."/>
        </authorList>
    </citation>
    <scope>NUCLEOTIDE SEQUENCE [LARGE SCALE GENOMIC DNA]</scope>
    <source>
        <strain evidence="2 3">MYSH2</strain>
    </source>
</reference>
<dbReference type="Pfam" id="PF13155">
    <property type="entry name" value="Toprim_2"/>
    <property type="match status" value="1"/>
</dbReference>
<organism evidence="2 3">
    <name type="scientific">Mucilaginibacter conchicola</name>
    <dbReference type="NCBI Taxonomy" id="2303333"/>
    <lineage>
        <taxon>Bacteria</taxon>
        <taxon>Pseudomonadati</taxon>
        <taxon>Bacteroidota</taxon>
        <taxon>Sphingobacteriia</taxon>
        <taxon>Sphingobacteriales</taxon>
        <taxon>Sphingobacteriaceae</taxon>
        <taxon>Mucilaginibacter</taxon>
    </lineage>
</organism>
<gene>
    <name evidence="2" type="ORF">D0C36_16245</name>
</gene>
<sequence length="307" mass="35463">MDFSDEYFSLAKVKDIDLNLFLGVEGFEPVARKKNDTDWWYLSPLRNEKTASFHVDLLRNEWYDFGLGAGGNPLDFFLRYYTGDIPEVLEILNHNYSTHTLQLYQPERFADLVSEAHKLLVTAIRPLYSYPLKNYLHERSVPVSVADQFCRELTYEIGGRSYYGIGFQNDAGGWEIRNKNFKQSSAPKDITCLAHGAGSVHVFEGFMDFLSWRSLNPYVDPHSVDTVVLNGAGLFDRALPFLNAHERVHLWLDRDVTGLAFRDYALSRSSRFVDESGLYERFKDLNEWLQRKGETPLLRRQSGLHLT</sequence>
<dbReference type="GO" id="GO:0003677">
    <property type="term" value="F:DNA binding"/>
    <property type="evidence" value="ECO:0007669"/>
    <property type="project" value="InterPro"/>
</dbReference>
<dbReference type="Pfam" id="PF01807">
    <property type="entry name" value="Zn_ribbon_DnaG"/>
    <property type="match status" value="1"/>
</dbReference>
<dbReference type="GO" id="GO:0006260">
    <property type="term" value="P:DNA replication"/>
    <property type="evidence" value="ECO:0007669"/>
    <property type="project" value="InterPro"/>
</dbReference>
<dbReference type="CDD" id="cd01029">
    <property type="entry name" value="TOPRIM_primases"/>
    <property type="match status" value="1"/>
</dbReference>
<protein>
    <submittedName>
        <fullName evidence="2">DNA primase</fullName>
    </submittedName>
</protein>
<dbReference type="OrthoDB" id="8536512at2"/>
<dbReference type="SUPFAM" id="SSF57783">
    <property type="entry name" value="Zinc beta-ribbon"/>
    <property type="match status" value="1"/>
</dbReference>